<organism evidence="4 5">
    <name type="scientific">Dictyostelium firmibasis</name>
    <dbReference type="NCBI Taxonomy" id="79012"/>
    <lineage>
        <taxon>Eukaryota</taxon>
        <taxon>Amoebozoa</taxon>
        <taxon>Evosea</taxon>
        <taxon>Eumycetozoa</taxon>
        <taxon>Dictyostelia</taxon>
        <taxon>Dictyosteliales</taxon>
        <taxon>Dictyosteliaceae</taxon>
        <taxon>Dictyostelium</taxon>
    </lineage>
</organism>
<dbReference type="EMBL" id="JAVFKY010000003">
    <property type="protein sequence ID" value="KAK5579446.1"/>
    <property type="molecule type" value="Genomic_DNA"/>
</dbReference>
<evidence type="ECO:0000313" key="4">
    <source>
        <dbReference type="EMBL" id="KAK5579446.1"/>
    </source>
</evidence>
<evidence type="ECO:0000256" key="2">
    <source>
        <dbReference type="SAM" id="MobiDB-lite"/>
    </source>
</evidence>
<feature type="region of interest" description="Disordered" evidence="2">
    <location>
        <begin position="348"/>
        <end position="441"/>
    </location>
</feature>
<keyword evidence="1" id="KW-0863">Zinc-finger</keyword>
<dbReference type="AlphaFoldDB" id="A0AAN7U1F8"/>
<feature type="compositionally biased region" description="Low complexity" evidence="2">
    <location>
        <begin position="153"/>
        <end position="177"/>
    </location>
</feature>
<keyword evidence="1" id="KW-0472">Membrane</keyword>
<dbReference type="GO" id="GO:0098826">
    <property type="term" value="C:endoplasmic reticulum tubular network membrane"/>
    <property type="evidence" value="ECO:0007669"/>
    <property type="project" value="UniProtKB-UniRule"/>
</dbReference>
<feature type="transmembrane region" description="Helical" evidence="1">
    <location>
        <begin position="72"/>
        <end position="95"/>
    </location>
</feature>
<keyword evidence="1" id="KW-0812">Transmembrane</keyword>
<sequence>MGNFFSKKNGFEKQLLDMETKILYLEDKLSNSRMFHQKVLHKIVLYSFAIEFFIILFTYVKSRSLENLPEKLFCCIYLVLFPVFIFILAKVYGFIYKYLIKKNEVKLDNLKTGLQKKLDERKRETDYENTQKLLDRYESIINKKKKNPPSPTNKPLNQSNMNMNNNNSDMNNIIGNSTRNRNQPYNIASQQHNQQQRMIQPQQLSPQQQQLLQQQQRLNQNIVPPQYQQQPQNQQPILNQPNNINSISNNIEKSPSPIQQSSQFISNQRLPSQQYQHQHQQQQQQQQQQQKSKWWLDKLVDYLISDGPTHGSPLICSNCHSHNGYVPVEELSNIQFRCRICKTFNQRDSVNNLNPTNNTINNNENAGSNQQPLQDQQPSIEEIDKNISEQKNDTNNENDGENDKNLEENNTINNEINDSSQNTPNKKKGKGKGKGTPTKKI</sequence>
<feature type="compositionally biased region" description="Basic residues" evidence="2">
    <location>
        <begin position="425"/>
        <end position="441"/>
    </location>
</feature>
<dbReference type="PANTHER" id="PTHR22166:SF12">
    <property type="entry name" value="ENDOPLASMIC RETICULUM JUNCTION FORMATION PROTEIN LUNAPARK"/>
    <property type="match status" value="1"/>
</dbReference>
<dbReference type="Pfam" id="PF10058">
    <property type="entry name" value="Zn_ribbon_10"/>
    <property type="match status" value="1"/>
</dbReference>
<protein>
    <recommendedName>
        <fullName evidence="1">Endoplasmic reticulum junction formation protein lunapark</fullName>
    </recommendedName>
</protein>
<feature type="domain" description="Lunapark zinc ribbon" evidence="3">
    <location>
        <begin position="295"/>
        <end position="345"/>
    </location>
</feature>
<comment type="domain">
    <text evidence="1">The C4-type zinc finger motif is necessary both for its ER three-way tubular junction localization and formation.</text>
</comment>
<feature type="compositionally biased region" description="Polar residues" evidence="2">
    <location>
        <begin position="370"/>
        <end position="379"/>
    </location>
</feature>
<dbReference type="PANTHER" id="PTHR22166">
    <property type="entry name" value="ENDOPLASMIC RETICULUM JUNCTION FORMATION PROTEIN LUNAPARK"/>
    <property type="match status" value="1"/>
</dbReference>
<comment type="function">
    <text evidence="1">Plays a role in determining ER morphology.</text>
</comment>
<evidence type="ECO:0000259" key="3">
    <source>
        <dbReference type="Pfam" id="PF10058"/>
    </source>
</evidence>
<gene>
    <name evidence="4" type="ORF">RB653_009129</name>
</gene>
<dbReference type="GO" id="GO:0008270">
    <property type="term" value="F:zinc ion binding"/>
    <property type="evidence" value="ECO:0007669"/>
    <property type="project" value="UniProtKB-KW"/>
</dbReference>
<comment type="subcellular location">
    <subcellularLocation>
        <location evidence="1">Endoplasmic reticulum membrane</location>
        <topology evidence="1">Multi-pass membrane protein</topology>
    </subcellularLocation>
</comment>
<keyword evidence="1" id="KW-0862">Zinc</keyword>
<comment type="caution">
    <text evidence="4">The sequence shown here is derived from an EMBL/GenBank/DDBJ whole genome shotgun (WGS) entry which is preliminary data.</text>
</comment>
<proteinExistence type="inferred from homology"/>
<feature type="transmembrane region" description="Helical" evidence="1">
    <location>
        <begin position="43"/>
        <end position="60"/>
    </location>
</feature>
<feature type="compositionally biased region" description="Polar residues" evidence="2">
    <location>
        <begin position="178"/>
        <end position="188"/>
    </location>
</feature>
<keyword evidence="1" id="KW-0479">Metal-binding</keyword>
<feature type="compositionally biased region" description="Low complexity" evidence="2">
    <location>
        <begin position="351"/>
        <end position="369"/>
    </location>
</feature>
<feature type="region of interest" description="Disordered" evidence="2">
    <location>
        <begin position="140"/>
        <end position="213"/>
    </location>
</feature>
<comment type="similarity">
    <text evidence="1">Belongs to the lunapark family.</text>
</comment>
<dbReference type="InterPro" id="IPR019273">
    <property type="entry name" value="Lunapark_Znf"/>
</dbReference>
<keyword evidence="1" id="KW-1133">Transmembrane helix</keyword>
<accession>A0AAN7U1F8</accession>
<feature type="compositionally biased region" description="Basic and acidic residues" evidence="2">
    <location>
        <begin position="382"/>
        <end position="394"/>
    </location>
</feature>
<evidence type="ECO:0000256" key="1">
    <source>
        <dbReference type="RuleBase" id="RU367073"/>
    </source>
</evidence>
<feature type="compositionally biased region" description="Low complexity" evidence="2">
    <location>
        <begin position="189"/>
        <end position="213"/>
    </location>
</feature>
<dbReference type="GO" id="GO:0071788">
    <property type="term" value="P:endoplasmic reticulum tubular network maintenance"/>
    <property type="evidence" value="ECO:0007669"/>
    <property type="project" value="UniProtKB-UniRule"/>
</dbReference>
<reference evidence="4 5" key="1">
    <citation type="submission" date="2023-11" db="EMBL/GenBank/DDBJ databases">
        <title>Dfirmibasis_genome.</title>
        <authorList>
            <person name="Edelbroek B."/>
            <person name="Kjellin J."/>
            <person name="Jerlstrom-Hultqvist J."/>
            <person name="Soderbom F."/>
        </authorList>
    </citation>
    <scope>NUCLEOTIDE SEQUENCE [LARGE SCALE GENOMIC DNA]</scope>
    <source>
        <strain evidence="4 5">TNS-C-14</strain>
    </source>
</reference>
<evidence type="ECO:0000313" key="5">
    <source>
        <dbReference type="Proteomes" id="UP001344447"/>
    </source>
</evidence>
<dbReference type="Proteomes" id="UP001344447">
    <property type="component" value="Unassembled WGS sequence"/>
</dbReference>
<name>A0AAN7U1F8_9MYCE</name>
<dbReference type="GO" id="GO:1903373">
    <property type="term" value="P:positive regulation of endoplasmic reticulum tubular network organization"/>
    <property type="evidence" value="ECO:0007669"/>
    <property type="project" value="UniProtKB-UniRule"/>
</dbReference>
<dbReference type="InterPro" id="IPR040115">
    <property type="entry name" value="Lnp"/>
</dbReference>
<feature type="region of interest" description="Disordered" evidence="2">
    <location>
        <begin position="227"/>
        <end position="289"/>
    </location>
</feature>
<keyword evidence="1" id="KW-0256">Endoplasmic reticulum</keyword>
<feature type="compositionally biased region" description="Low complexity" evidence="2">
    <location>
        <begin position="408"/>
        <end position="424"/>
    </location>
</feature>
<keyword evidence="5" id="KW-1185">Reference proteome</keyword>